<dbReference type="RefSeq" id="WP_054326448.1">
    <property type="nucleotide sequence ID" value="NZ_JACOPL010000006.1"/>
</dbReference>
<evidence type="ECO:0000256" key="7">
    <source>
        <dbReference type="SAM" id="Phobius"/>
    </source>
</evidence>
<keyword evidence="10" id="KW-1185">Reference proteome</keyword>
<dbReference type="AlphaFoldDB" id="A0A923LUD8"/>
<dbReference type="PIRSF" id="PIRSF006066">
    <property type="entry name" value="HI0050"/>
    <property type="match status" value="1"/>
</dbReference>
<feature type="domain" description="TRAP C4-dicarboxylate transport system permease DctM subunit" evidence="8">
    <location>
        <begin position="12"/>
        <end position="424"/>
    </location>
</feature>
<sequence>MSVGLIIALLVILTFVFILAGIPVYVSLLFTGTLSLVALGVTTNTPIATLAVSNSIFNGIGSLPLLAIPFFMLAGEIMNRGGITEKLIRFAMLLIGRLPGSLAHAGIVSSMFFGGITGSAQACSSCMGGILIPAMVKEGYSAQEAAGVIASASTCGPIIPPSIIMVVYATAVGVSVGSMFMGGVVPGILCGLILMLVVLLRDRVVHFPKRTEHLSAGEIKRTIIDGLLPLGMPLIVVGGIMGGIMTPTEAGAISVVYALLVSLFITKTLKIREIGPILLQGVNSAAPLLLIIACAKVFSYGLTALQMPVIVNDLILSIIDNKYMFLLLVNILLLIMGMFMDGGASVIILAPILAPVAASMGISLIHFGIIMAFNLTIGNITPPLGYCLFITSKIAGIPVEKAIKGTIPYMIAEVLCLLLITYIPFLVLGLPSFLGMAI</sequence>
<reference evidence="9" key="1">
    <citation type="submission" date="2020-08" db="EMBL/GenBank/DDBJ databases">
        <title>Genome public.</title>
        <authorList>
            <person name="Liu C."/>
            <person name="Sun Q."/>
        </authorList>
    </citation>
    <scope>NUCLEOTIDE SEQUENCE</scope>
    <source>
        <strain evidence="9">NSJ-28</strain>
    </source>
</reference>
<feature type="transmembrane region" description="Helical" evidence="7">
    <location>
        <begin position="352"/>
        <end position="377"/>
    </location>
</feature>
<gene>
    <name evidence="9" type="ORF">H8S45_07510</name>
</gene>
<organism evidence="9 10">
    <name type="scientific">Agathobaculum faecis</name>
    <dbReference type="NCBI Taxonomy" id="2763013"/>
    <lineage>
        <taxon>Bacteria</taxon>
        <taxon>Bacillati</taxon>
        <taxon>Bacillota</taxon>
        <taxon>Clostridia</taxon>
        <taxon>Eubacteriales</taxon>
        <taxon>Butyricicoccaceae</taxon>
        <taxon>Agathobaculum</taxon>
    </lineage>
</organism>
<feature type="transmembrane region" description="Helical" evidence="7">
    <location>
        <begin position="7"/>
        <end position="36"/>
    </location>
</feature>
<evidence type="ECO:0000256" key="3">
    <source>
        <dbReference type="ARBA" id="ARBA00022519"/>
    </source>
</evidence>
<dbReference type="InterPro" id="IPR004681">
    <property type="entry name" value="TRAP_DctM"/>
</dbReference>
<feature type="transmembrane region" description="Helical" evidence="7">
    <location>
        <begin position="56"/>
        <end position="75"/>
    </location>
</feature>
<feature type="transmembrane region" description="Helical" evidence="7">
    <location>
        <begin position="113"/>
        <end position="136"/>
    </location>
</feature>
<comment type="subcellular location">
    <subcellularLocation>
        <location evidence="1">Cell inner membrane</location>
        <topology evidence="1">Multi-pass membrane protein</topology>
    </subcellularLocation>
</comment>
<feature type="transmembrane region" description="Helical" evidence="7">
    <location>
        <begin position="148"/>
        <end position="168"/>
    </location>
</feature>
<feature type="transmembrane region" description="Helical" evidence="7">
    <location>
        <begin position="222"/>
        <end position="244"/>
    </location>
</feature>
<keyword evidence="4 7" id="KW-0812">Transmembrane</keyword>
<evidence type="ECO:0000256" key="2">
    <source>
        <dbReference type="ARBA" id="ARBA00022475"/>
    </source>
</evidence>
<name>A0A923LUD8_9FIRM</name>
<proteinExistence type="predicted"/>
<dbReference type="GO" id="GO:0022857">
    <property type="term" value="F:transmembrane transporter activity"/>
    <property type="evidence" value="ECO:0007669"/>
    <property type="project" value="TreeGrafter"/>
</dbReference>
<feature type="transmembrane region" description="Helical" evidence="7">
    <location>
        <begin position="180"/>
        <end position="201"/>
    </location>
</feature>
<evidence type="ECO:0000313" key="10">
    <source>
        <dbReference type="Proteomes" id="UP000606499"/>
    </source>
</evidence>
<dbReference type="Proteomes" id="UP000606499">
    <property type="component" value="Unassembled WGS sequence"/>
</dbReference>
<evidence type="ECO:0000256" key="1">
    <source>
        <dbReference type="ARBA" id="ARBA00004429"/>
    </source>
</evidence>
<evidence type="ECO:0000256" key="6">
    <source>
        <dbReference type="ARBA" id="ARBA00023136"/>
    </source>
</evidence>
<keyword evidence="6 7" id="KW-0472">Membrane</keyword>
<dbReference type="NCBIfam" id="TIGR00786">
    <property type="entry name" value="dctM"/>
    <property type="match status" value="1"/>
</dbReference>
<keyword evidence="3" id="KW-0997">Cell inner membrane</keyword>
<feature type="transmembrane region" description="Helical" evidence="7">
    <location>
        <begin position="250"/>
        <end position="269"/>
    </location>
</feature>
<accession>A0A923LUD8</accession>
<dbReference type="EMBL" id="JACOPL010000006">
    <property type="protein sequence ID" value="MBC5725304.1"/>
    <property type="molecule type" value="Genomic_DNA"/>
</dbReference>
<feature type="transmembrane region" description="Helical" evidence="7">
    <location>
        <begin position="323"/>
        <end position="340"/>
    </location>
</feature>
<evidence type="ECO:0000256" key="4">
    <source>
        <dbReference type="ARBA" id="ARBA00022692"/>
    </source>
</evidence>
<keyword evidence="5 7" id="KW-1133">Transmembrane helix</keyword>
<dbReference type="PANTHER" id="PTHR33362:SF3">
    <property type="entry name" value="SIALIC ACID TRAP TRANSPORTER PERMEASE PROTEIN SIAT"/>
    <property type="match status" value="1"/>
</dbReference>
<protein>
    <submittedName>
        <fullName evidence="9">TRAP transporter large permease</fullName>
    </submittedName>
</protein>
<evidence type="ECO:0000256" key="5">
    <source>
        <dbReference type="ARBA" id="ARBA00022989"/>
    </source>
</evidence>
<feature type="transmembrane region" description="Helical" evidence="7">
    <location>
        <begin position="411"/>
        <end position="434"/>
    </location>
</feature>
<dbReference type="GO" id="GO:0005886">
    <property type="term" value="C:plasma membrane"/>
    <property type="evidence" value="ECO:0007669"/>
    <property type="project" value="UniProtKB-SubCell"/>
</dbReference>
<evidence type="ECO:0000259" key="8">
    <source>
        <dbReference type="Pfam" id="PF06808"/>
    </source>
</evidence>
<feature type="transmembrane region" description="Helical" evidence="7">
    <location>
        <begin position="87"/>
        <end position="107"/>
    </location>
</feature>
<evidence type="ECO:0000313" key="9">
    <source>
        <dbReference type="EMBL" id="MBC5725304.1"/>
    </source>
</evidence>
<comment type="caution">
    <text evidence="9">The sequence shown here is derived from an EMBL/GenBank/DDBJ whole genome shotgun (WGS) entry which is preliminary data.</text>
</comment>
<feature type="transmembrane region" description="Helical" evidence="7">
    <location>
        <begin position="281"/>
        <end position="303"/>
    </location>
</feature>
<dbReference type="PANTHER" id="PTHR33362">
    <property type="entry name" value="SIALIC ACID TRAP TRANSPORTER PERMEASE PROTEIN SIAT-RELATED"/>
    <property type="match status" value="1"/>
</dbReference>
<dbReference type="InterPro" id="IPR010656">
    <property type="entry name" value="DctM"/>
</dbReference>
<dbReference type="Pfam" id="PF06808">
    <property type="entry name" value="DctM"/>
    <property type="match status" value="1"/>
</dbReference>
<keyword evidence="2" id="KW-1003">Cell membrane</keyword>